<organism evidence="11 12">
    <name type="scientific">Plutella xylostella</name>
    <name type="common">Diamondback moth</name>
    <name type="synonym">Plutella maculipennis</name>
    <dbReference type="NCBI Taxonomy" id="51655"/>
    <lineage>
        <taxon>Eukaryota</taxon>
        <taxon>Metazoa</taxon>
        <taxon>Ecdysozoa</taxon>
        <taxon>Arthropoda</taxon>
        <taxon>Hexapoda</taxon>
        <taxon>Insecta</taxon>
        <taxon>Pterygota</taxon>
        <taxon>Neoptera</taxon>
        <taxon>Endopterygota</taxon>
        <taxon>Lepidoptera</taxon>
        <taxon>Glossata</taxon>
        <taxon>Ditrysia</taxon>
        <taxon>Yponomeutoidea</taxon>
        <taxon>Plutellidae</taxon>
        <taxon>Plutella</taxon>
    </lineage>
</organism>
<dbReference type="PANTHER" id="PTHR11005">
    <property type="entry name" value="LYSOSOMAL ACID LIPASE-RELATED"/>
    <property type="match status" value="1"/>
</dbReference>
<feature type="active site" description="Charge relay system" evidence="8">
    <location>
        <position position="386"/>
    </location>
</feature>
<dbReference type="Proteomes" id="UP000653454">
    <property type="component" value="Unassembled WGS sequence"/>
</dbReference>
<keyword evidence="5" id="KW-0443">Lipid metabolism</keyword>
<gene>
    <name evidence="11" type="ORF">PLXY2_LOCUS3244</name>
</gene>
<evidence type="ECO:0000256" key="6">
    <source>
        <dbReference type="ARBA" id="ARBA00023180"/>
    </source>
</evidence>
<dbReference type="InterPro" id="IPR025483">
    <property type="entry name" value="Lipase_euk"/>
</dbReference>
<keyword evidence="6" id="KW-0325">Glycoprotein</keyword>
<dbReference type="InterPro" id="IPR029058">
    <property type="entry name" value="AB_hydrolase_fold"/>
</dbReference>
<proteinExistence type="inferred from homology"/>
<evidence type="ECO:0000256" key="4">
    <source>
        <dbReference type="ARBA" id="ARBA00022963"/>
    </source>
</evidence>
<keyword evidence="4 7" id="KW-0442">Lipid degradation</keyword>
<dbReference type="GO" id="GO:0016788">
    <property type="term" value="F:hydrolase activity, acting on ester bonds"/>
    <property type="evidence" value="ECO:0007669"/>
    <property type="project" value="InterPro"/>
</dbReference>
<name>A0A8S4DRF1_PLUXY</name>
<feature type="active site" description="Nucleophile" evidence="8">
    <location>
        <position position="184"/>
    </location>
</feature>
<accession>A0A8S4DRF1</accession>
<reference evidence="11" key="1">
    <citation type="submission" date="2020-11" db="EMBL/GenBank/DDBJ databases">
        <authorList>
            <person name="Whiteford S."/>
        </authorList>
    </citation>
    <scope>NUCLEOTIDE SEQUENCE</scope>
</reference>
<dbReference type="SUPFAM" id="SSF53474">
    <property type="entry name" value="alpha/beta-Hydrolases"/>
    <property type="match status" value="1"/>
</dbReference>
<evidence type="ECO:0000313" key="11">
    <source>
        <dbReference type="EMBL" id="CAG9103924.1"/>
    </source>
</evidence>
<evidence type="ECO:0000256" key="2">
    <source>
        <dbReference type="ARBA" id="ARBA00022729"/>
    </source>
</evidence>
<feature type="chain" id="PRO_5035756949" description="Lipase" evidence="9">
    <location>
        <begin position="20"/>
        <end position="410"/>
    </location>
</feature>
<dbReference type="Pfam" id="PF00561">
    <property type="entry name" value="Abhydrolase_1"/>
    <property type="match status" value="1"/>
</dbReference>
<evidence type="ECO:0000256" key="1">
    <source>
        <dbReference type="ARBA" id="ARBA00010701"/>
    </source>
</evidence>
<evidence type="ECO:0000256" key="5">
    <source>
        <dbReference type="ARBA" id="ARBA00023098"/>
    </source>
</evidence>
<dbReference type="GO" id="GO:0016042">
    <property type="term" value="P:lipid catabolic process"/>
    <property type="evidence" value="ECO:0007669"/>
    <property type="project" value="UniProtKB-KW"/>
</dbReference>
<keyword evidence="3 7" id="KW-0378">Hydrolase</keyword>
<evidence type="ECO:0000256" key="7">
    <source>
        <dbReference type="PIRNR" id="PIRNR000862"/>
    </source>
</evidence>
<protein>
    <recommendedName>
        <fullName evidence="7">Lipase</fullName>
    </recommendedName>
</protein>
<dbReference type="Gene3D" id="3.40.50.1820">
    <property type="entry name" value="alpha/beta hydrolase"/>
    <property type="match status" value="1"/>
</dbReference>
<keyword evidence="12" id="KW-1185">Reference proteome</keyword>
<dbReference type="EMBL" id="CAJHNJ030000008">
    <property type="protein sequence ID" value="CAG9103924.1"/>
    <property type="molecule type" value="Genomic_DNA"/>
</dbReference>
<evidence type="ECO:0000256" key="3">
    <source>
        <dbReference type="ARBA" id="ARBA00022801"/>
    </source>
</evidence>
<sequence length="410" mass="46437">MRTILSLFTFGLCFHQSLSLSEDLSPNVFQSLFSVKTKDLVKIGYEEDALLDFMGLTRKYGYPTEEHEVVTPDGYILSIFRIRHRRCNTTRPVLMLHGILDSADTFINPGVGLAYLLADACHDVWCANVRGNRYSREHIKWDPDKDKEFWQFSFHEHGTVDLAATVDYILSETKADKVNYIGHSQGTTSFFVLTSTRPEYNAKFNVAVCLSPVAYLYHVGNPMIKVIAHFNAQVKALLDTFKINEILGRHELPGRVLEFACQFVPNICAIVRYAMFLQNRINTTDKRLRTIAGHVPAGTSTKNLHHFSQIINENVFRMYDAGISNNLKLYNQTTPPDYDLSKVTAPVVLVCAKGDVFATPADLKKLREQLPNVLEVFTLTDSNWGHLDYTAGNGIPKYLAPKVMEYLKAK</sequence>
<evidence type="ECO:0000256" key="9">
    <source>
        <dbReference type="SAM" id="SignalP"/>
    </source>
</evidence>
<evidence type="ECO:0000259" key="10">
    <source>
        <dbReference type="Pfam" id="PF00561"/>
    </source>
</evidence>
<feature type="signal peptide" evidence="9">
    <location>
        <begin position="1"/>
        <end position="19"/>
    </location>
</feature>
<feature type="domain" description="AB hydrolase-1" evidence="10">
    <location>
        <begin position="92"/>
        <end position="389"/>
    </location>
</feature>
<dbReference type="PIRSF" id="PIRSF000862">
    <property type="entry name" value="Steryl_ester_lip"/>
    <property type="match status" value="1"/>
</dbReference>
<dbReference type="InterPro" id="IPR000073">
    <property type="entry name" value="AB_hydrolase_1"/>
</dbReference>
<dbReference type="FunFam" id="3.40.50.1820:FF:000057">
    <property type="entry name" value="Lipase"/>
    <property type="match status" value="1"/>
</dbReference>
<dbReference type="AlphaFoldDB" id="A0A8S4DRF1"/>
<evidence type="ECO:0000256" key="8">
    <source>
        <dbReference type="PIRSR" id="PIRSR000862-1"/>
    </source>
</evidence>
<comment type="caution">
    <text evidence="11">The sequence shown here is derived from an EMBL/GenBank/DDBJ whole genome shotgun (WGS) entry which is preliminary data.</text>
</comment>
<evidence type="ECO:0000313" key="12">
    <source>
        <dbReference type="Proteomes" id="UP000653454"/>
    </source>
</evidence>
<keyword evidence="2 9" id="KW-0732">Signal</keyword>
<feature type="active site" description="Charge relay system" evidence="8">
    <location>
        <position position="355"/>
    </location>
</feature>
<comment type="similarity">
    <text evidence="1 7">Belongs to the AB hydrolase superfamily. Lipase family.</text>
</comment>